<dbReference type="Gene3D" id="1.10.530.10">
    <property type="match status" value="1"/>
</dbReference>
<proteinExistence type="predicted"/>
<protein>
    <recommendedName>
        <fullName evidence="3">Glycoside hydrolase family 104 protein</fullName>
    </recommendedName>
</protein>
<dbReference type="PATRIC" id="fig|35806.4.peg.2186"/>
<evidence type="ECO:0000313" key="2">
    <source>
        <dbReference type="Proteomes" id="UP000064912"/>
    </source>
</evidence>
<sequence length="284" mass="29923">MTLLRNRASAPVLALGFWLALVCFLRVAAAEPVSLIGAGGLLQREGPSGPLLTQMRGPLLGPGPEGAPGRVSGASGASLFAGRGGASLFATYPVRAQQVAEPGPAAQFVPLRPGRGNAALAEGIRLLIGRAEAGRMDYDAVQHGAKIRPPGPPTRLTIAEIYKWIAETPGQPHAIGRYQFIPDTLRRLVAELGLDEKTRFSAPVQDRLADLLLEEAGLSAFGAGEMKREAFMHNLSRIWAGLPTASGRSYYHGVAGNRATMTWTQFEAAMSRIAPGPGGTQKDG</sequence>
<dbReference type="EMBL" id="AP014800">
    <property type="protein sequence ID" value="BAQ69277.1"/>
    <property type="molecule type" value="Genomic_DNA"/>
</dbReference>
<dbReference type="KEGG" id="rsu:NHU_02123"/>
<dbReference type="AlphaFoldDB" id="A0A0D6B2F2"/>
<accession>A0A0D6B2F2</accession>
<gene>
    <name evidence="1" type="ORF">NHU_02123</name>
</gene>
<name>A0A0D6B2F2_RHOSU</name>
<evidence type="ECO:0000313" key="1">
    <source>
        <dbReference type="EMBL" id="BAQ69277.1"/>
    </source>
</evidence>
<organism evidence="1 2">
    <name type="scientific">Rhodovulum sulfidophilum</name>
    <name type="common">Rhodobacter sulfidophilus</name>
    <dbReference type="NCBI Taxonomy" id="35806"/>
    <lineage>
        <taxon>Bacteria</taxon>
        <taxon>Pseudomonadati</taxon>
        <taxon>Pseudomonadota</taxon>
        <taxon>Alphaproteobacteria</taxon>
        <taxon>Rhodobacterales</taxon>
        <taxon>Paracoccaceae</taxon>
        <taxon>Rhodovulum</taxon>
    </lineage>
</organism>
<dbReference type="eggNOG" id="COG4678">
    <property type="taxonomic scope" value="Bacteria"/>
</dbReference>
<evidence type="ECO:0008006" key="3">
    <source>
        <dbReference type="Google" id="ProtNLM"/>
    </source>
</evidence>
<dbReference type="Proteomes" id="UP000064912">
    <property type="component" value="Chromosome"/>
</dbReference>
<dbReference type="InterPro" id="IPR023346">
    <property type="entry name" value="Lysozyme-like_dom_sf"/>
</dbReference>
<reference evidence="1 2" key="1">
    <citation type="submission" date="2015-02" db="EMBL/GenBank/DDBJ databases">
        <title>Genome sequene of Rhodovulum sulfidophilum DSM 2351.</title>
        <authorList>
            <person name="Nagao N."/>
        </authorList>
    </citation>
    <scope>NUCLEOTIDE SEQUENCE [LARGE SCALE GENOMIC DNA]</scope>
    <source>
        <strain evidence="1 2">DSM 2351</strain>
    </source>
</reference>
<dbReference type="SUPFAM" id="SSF53955">
    <property type="entry name" value="Lysozyme-like"/>
    <property type="match status" value="1"/>
</dbReference>